<evidence type="ECO:0000256" key="6">
    <source>
        <dbReference type="ARBA" id="ARBA00023242"/>
    </source>
</evidence>
<evidence type="ECO:0000256" key="2">
    <source>
        <dbReference type="ARBA" id="ARBA00007657"/>
    </source>
</evidence>
<evidence type="ECO:0000256" key="5">
    <source>
        <dbReference type="ARBA" id="ARBA00022990"/>
    </source>
</evidence>
<keyword evidence="4" id="KW-0833">Ubl conjugation pathway</keyword>
<keyword evidence="3" id="KW-0677">Repeat</keyword>
<evidence type="ECO:0000313" key="9">
    <source>
        <dbReference type="EMBL" id="KDR21462.1"/>
    </source>
</evidence>
<evidence type="ECO:0000259" key="7">
    <source>
        <dbReference type="Pfam" id="PF08623"/>
    </source>
</evidence>
<protein>
    <submittedName>
        <fullName evidence="9">Cullin-associated NEDD8-dissociated protein 1</fullName>
    </submittedName>
</protein>
<dbReference type="Pfam" id="PF08623">
    <property type="entry name" value="TIP120"/>
    <property type="match status" value="1"/>
</dbReference>
<evidence type="ECO:0000256" key="1">
    <source>
        <dbReference type="ARBA" id="ARBA00004123"/>
    </source>
</evidence>
<dbReference type="STRING" id="136037.A0A067RCH8"/>
<dbReference type="SUPFAM" id="SSF48371">
    <property type="entry name" value="ARM repeat"/>
    <property type="match status" value="1"/>
</dbReference>
<dbReference type="Pfam" id="PF25782">
    <property type="entry name" value="TPR_CAND1"/>
    <property type="match status" value="1"/>
</dbReference>
<dbReference type="Proteomes" id="UP000027135">
    <property type="component" value="Unassembled WGS sequence"/>
</dbReference>
<gene>
    <name evidence="9" type="ORF">L798_03915</name>
</gene>
<dbReference type="InterPro" id="IPR057546">
    <property type="entry name" value="HEAT_GCN1"/>
</dbReference>
<dbReference type="InterPro" id="IPR016024">
    <property type="entry name" value="ARM-type_fold"/>
</dbReference>
<dbReference type="GO" id="GO:0010265">
    <property type="term" value="P:SCF complex assembly"/>
    <property type="evidence" value="ECO:0007669"/>
    <property type="project" value="InterPro"/>
</dbReference>
<dbReference type="Pfam" id="PF23271">
    <property type="entry name" value="HEAT_GCN1"/>
    <property type="match status" value="1"/>
</dbReference>
<dbReference type="EMBL" id="KK852554">
    <property type="protein sequence ID" value="KDR21462.1"/>
    <property type="molecule type" value="Genomic_DNA"/>
</dbReference>
<organism evidence="9 10">
    <name type="scientific">Zootermopsis nevadensis</name>
    <name type="common">Dampwood termite</name>
    <dbReference type="NCBI Taxonomy" id="136037"/>
    <lineage>
        <taxon>Eukaryota</taxon>
        <taxon>Metazoa</taxon>
        <taxon>Ecdysozoa</taxon>
        <taxon>Arthropoda</taxon>
        <taxon>Hexapoda</taxon>
        <taxon>Insecta</taxon>
        <taxon>Pterygota</taxon>
        <taxon>Neoptera</taxon>
        <taxon>Polyneoptera</taxon>
        <taxon>Dictyoptera</taxon>
        <taxon>Blattodea</taxon>
        <taxon>Blattoidea</taxon>
        <taxon>Termitoidae</taxon>
        <taxon>Termopsidae</taxon>
        <taxon>Zootermopsis</taxon>
    </lineage>
</organism>
<dbReference type="PANTHER" id="PTHR12696">
    <property type="entry name" value="TIP120"/>
    <property type="match status" value="1"/>
</dbReference>
<dbReference type="InterPro" id="IPR013932">
    <property type="entry name" value="TATA-bd_TIP120"/>
</dbReference>
<keyword evidence="10" id="KW-1185">Reference proteome</keyword>
<dbReference type="GO" id="GO:0005634">
    <property type="term" value="C:nucleus"/>
    <property type="evidence" value="ECO:0007669"/>
    <property type="project" value="UniProtKB-SubCell"/>
</dbReference>
<comment type="similarity">
    <text evidence="2">Belongs to the CAND family.</text>
</comment>
<feature type="domain" description="TATA-binding protein interacting (TIP20)" evidence="7">
    <location>
        <begin position="1050"/>
        <end position="1213"/>
    </location>
</feature>
<proteinExistence type="inferred from homology"/>
<evidence type="ECO:0000256" key="3">
    <source>
        <dbReference type="ARBA" id="ARBA00022737"/>
    </source>
</evidence>
<evidence type="ECO:0000313" key="10">
    <source>
        <dbReference type="Proteomes" id="UP000027135"/>
    </source>
</evidence>
<dbReference type="InterPro" id="IPR039852">
    <property type="entry name" value="CAND1/CAND2"/>
</dbReference>
<evidence type="ECO:0000259" key="8">
    <source>
        <dbReference type="Pfam" id="PF23271"/>
    </source>
</evidence>
<dbReference type="Gene3D" id="1.25.10.10">
    <property type="entry name" value="Leucine-rich Repeat Variant"/>
    <property type="match status" value="1"/>
</dbReference>
<reference evidence="9 10" key="1">
    <citation type="journal article" date="2014" name="Nat. Commun.">
        <title>Molecular traces of alternative social organization in a termite genome.</title>
        <authorList>
            <person name="Terrapon N."/>
            <person name="Li C."/>
            <person name="Robertson H.M."/>
            <person name="Ji L."/>
            <person name="Meng X."/>
            <person name="Booth W."/>
            <person name="Chen Z."/>
            <person name="Childers C.P."/>
            <person name="Glastad K.M."/>
            <person name="Gokhale K."/>
            <person name="Gowin J."/>
            <person name="Gronenberg W."/>
            <person name="Hermansen R.A."/>
            <person name="Hu H."/>
            <person name="Hunt B.G."/>
            <person name="Huylmans A.K."/>
            <person name="Khalil S.M."/>
            <person name="Mitchell R.D."/>
            <person name="Munoz-Torres M.C."/>
            <person name="Mustard J.A."/>
            <person name="Pan H."/>
            <person name="Reese J.T."/>
            <person name="Scharf M.E."/>
            <person name="Sun F."/>
            <person name="Vogel H."/>
            <person name="Xiao J."/>
            <person name="Yang W."/>
            <person name="Yang Z."/>
            <person name="Yang Z."/>
            <person name="Zhou J."/>
            <person name="Zhu J."/>
            <person name="Brent C.S."/>
            <person name="Elsik C.G."/>
            <person name="Goodisman M.A."/>
            <person name="Liberles D.A."/>
            <person name="Roe R.M."/>
            <person name="Vargo E.L."/>
            <person name="Vilcinskas A."/>
            <person name="Wang J."/>
            <person name="Bornberg-Bauer E."/>
            <person name="Korb J."/>
            <person name="Zhang G."/>
            <person name="Liebig J."/>
        </authorList>
    </citation>
    <scope>NUCLEOTIDE SEQUENCE [LARGE SCALE GENOMIC DNA]</scope>
    <source>
        <tissue evidence="9">Whole organism</tissue>
    </source>
</reference>
<dbReference type="OMA" id="AYIPHFQ"/>
<feature type="domain" description="Stalled ribosome sensor GCN1-like HEAT repeats region" evidence="8">
    <location>
        <begin position="155"/>
        <end position="289"/>
    </location>
</feature>
<dbReference type="AlphaFoldDB" id="A0A067RCH8"/>
<accession>A0A067RCH8</accession>
<keyword evidence="5" id="KW-0007">Acetylation</keyword>
<dbReference type="InParanoid" id="A0A067RCH8"/>
<dbReference type="InterPro" id="IPR011989">
    <property type="entry name" value="ARM-like"/>
</dbReference>
<dbReference type="FunFam" id="1.25.10.10:FF:000047">
    <property type="entry name" value="Cullin-associated NEDD8-dissociated protein 1"/>
    <property type="match status" value="1"/>
</dbReference>
<name>A0A067RCH8_ZOONE</name>
<dbReference type="FunCoup" id="A0A067RCH8">
    <property type="interactions" value="1802"/>
</dbReference>
<dbReference type="eggNOG" id="KOG1824">
    <property type="taxonomic scope" value="Eukaryota"/>
</dbReference>
<evidence type="ECO:0000256" key="4">
    <source>
        <dbReference type="ARBA" id="ARBA00022786"/>
    </source>
</evidence>
<sequence length="1242" mass="138256">MASVSYQIANLLEKMTSSDKDFRFMATNDLMTELQKDSIKLDDDSERKVVKMLLRLLEDKNGEVQNLAVKCLGPLVNKVKEFQVETIVDSLCSNMVSDKEQLRDISSIGLKTVISELPLASSALAANVCKRITGRLSNAIEKQEDVSVQLEALDILADLLSRFGGLLINFHTTILAALLPQLSSPRQAVRKRTIVALSHLVMSCNHQLYTKLIDYLLDGLSRDTSASTTRTYIQCIAAICRQAGHRFGEHIERVMPLIVRYSREEDDELREYCLQAFEAFVHRCPKEITPHIHTIIELCLTYITYDPNYNYDDDDGDGEDGVVMETEEEADDDDNDEYSDDDDMSWKVRRSAAKCLEAVIATRHELLCDFYRTVSPALIARFKEREENVKSDIFHAYMALLRQTRPSVGVSLDPDCMDQEEGPVCMLQTQVPAIVKSVHNQMKEKSIKTRQDCFTLLKELVIVLPGALTNHIPALIPGIQYSLGDKNSSSNMKIDTLAFVYCLLTSHSPEVFHSHMAVLVPPVITAVGDGFYKITAEALLVLQQLVKVIRPLDTPSNFDFTPFTGELYRCTLIRLKAADIDQEVKERAISCMGQIICNLGDYLQGELHICLPIFLDRLRNEITRLTTVKALTKVAGSPLRIDLRPILGEAVPILGSFLRKNQRALKLSTLTLLDTLVRNYSSAVNTELLNKVIIELAPLLSEADLHIAQLTLTLLTSIAQLHPAALARVSDAILPEILILVKSPLLQGAALNSMLEFFQALVKAGLPGLGYRDLLAKLVAPITHGSSGGTGGPVPVLHKQAFHSLAKCVAALTVTSKQEALSVVEQFLRDVQTPRSDAQHIFALLIIGEIGRHIDLSSITSLKQVILNSFSPLSEEVKSAASYTLGSVAVGNLPQYLPFVLQEIEAQPKRQYLLLHSLKEIITCQSLTPGGVQLLQPFVPAIWQQLFRHCECGEEGTRNVVAECLGKLTLIDPSSLLPRLQESLVSDSALMRTTVVTAVKFTISDQPQAIDPLLRQSIGAFLRTLQDPDLNVRRVALVAFNSAAHNKPSLVRDLLDSVLPQLYSETKVRKELIREVEMGPFKHTVDDGLDIRKAAFECMYTLLDSCLDRLDIFEFLNHVENGLKDHYDIKMLTYLMVARLAQLCPTAVLQRLERLVEPLRNTCTMKVKANSVKQEYEKQDELKRSALRAVAALLTIPDADKNPHLTEFVSQIKTTSDLQPIFVSIQKDSTGPSQDANLMDLS</sequence>
<keyword evidence="6" id="KW-0539">Nucleus</keyword>
<comment type="subcellular location">
    <subcellularLocation>
        <location evidence="1">Nucleus</location>
    </subcellularLocation>
</comment>
<dbReference type="OrthoDB" id="6260732at2759"/>